<dbReference type="Proteomes" id="UP000813462">
    <property type="component" value="Unassembled WGS sequence"/>
</dbReference>
<reference evidence="2" key="1">
    <citation type="journal article" date="2021" name="Front. Plant Sci.">
        <title>Chromosome-Scale Genome Assembly for Chinese Sour Jujube and Insights Into Its Genome Evolution and Domestication Signature.</title>
        <authorList>
            <person name="Shen L.-Y."/>
            <person name="Luo H."/>
            <person name="Wang X.-L."/>
            <person name="Wang X.-M."/>
            <person name="Qiu X.-J."/>
            <person name="Liu H."/>
            <person name="Zhou S.-S."/>
            <person name="Jia K.-H."/>
            <person name="Nie S."/>
            <person name="Bao Y.-T."/>
            <person name="Zhang R.-G."/>
            <person name="Yun Q.-Z."/>
            <person name="Chai Y.-H."/>
            <person name="Lu J.-Y."/>
            <person name="Li Y."/>
            <person name="Zhao S.-W."/>
            <person name="Mao J.-F."/>
            <person name="Jia S.-G."/>
            <person name="Mao Y.-M."/>
        </authorList>
    </citation>
    <scope>NUCLEOTIDE SEQUENCE</scope>
    <source>
        <strain evidence="2">AT0</strain>
        <tissue evidence="2">Leaf</tissue>
    </source>
</reference>
<sequence>MAASLVVAKVTEAKGELRTRSTTRSSLLLLLVMAVRARLLLLNRRRRGTRIGFMSPTLRNRSTSTSIFQRGSTHKNIEDMLGVKIIFPSSQEDDSIVIEGISINGVTKALAKIQTIIDEVVKSQNLDYSHFISLPLAIHPELVDK</sequence>
<feature type="domain" description="K Homology" evidence="1">
    <location>
        <begin position="70"/>
        <end position="114"/>
    </location>
</feature>
<protein>
    <recommendedName>
        <fullName evidence="1">K Homology domain-containing protein</fullName>
    </recommendedName>
</protein>
<dbReference type="PANTHER" id="PTHR13360">
    <property type="entry name" value="ACTIVATING SIGNAL COINTEGRATOR 1 COMPLEX SUBUNIT 1"/>
    <property type="match status" value="1"/>
</dbReference>
<dbReference type="InterPro" id="IPR004088">
    <property type="entry name" value="KH_dom_type_1"/>
</dbReference>
<dbReference type="GO" id="GO:0005634">
    <property type="term" value="C:nucleus"/>
    <property type="evidence" value="ECO:0007669"/>
    <property type="project" value="TreeGrafter"/>
</dbReference>
<dbReference type="AlphaFoldDB" id="A0A978W2I2"/>
<comment type="caution">
    <text evidence="2">The sequence shown here is derived from an EMBL/GenBank/DDBJ whole genome shotgun (WGS) entry which is preliminary data.</text>
</comment>
<name>A0A978W2I2_ZIZJJ</name>
<dbReference type="InterPro" id="IPR036612">
    <property type="entry name" value="KH_dom_type_1_sf"/>
</dbReference>
<dbReference type="Gene3D" id="3.30.1370.10">
    <property type="entry name" value="K Homology domain, type 1"/>
    <property type="match status" value="1"/>
</dbReference>
<evidence type="ECO:0000313" key="2">
    <source>
        <dbReference type="EMBL" id="KAH7546166.1"/>
    </source>
</evidence>
<dbReference type="SUPFAM" id="SSF54791">
    <property type="entry name" value="Eukaryotic type KH-domain (KH-domain type I)"/>
    <property type="match status" value="1"/>
</dbReference>
<dbReference type="GO" id="GO:0006307">
    <property type="term" value="P:DNA alkylation repair"/>
    <property type="evidence" value="ECO:0007669"/>
    <property type="project" value="InterPro"/>
</dbReference>
<dbReference type="EMBL" id="JAEACU010000001">
    <property type="protein sequence ID" value="KAH7546166.1"/>
    <property type="molecule type" value="Genomic_DNA"/>
</dbReference>
<evidence type="ECO:0000313" key="3">
    <source>
        <dbReference type="Proteomes" id="UP000813462"/>
    </source>
</evidence>
<accession>A0A978W2I2</accession>
<organism evidence="2 3">
    <name type="scientific">Ziziphus jujuba var. spinosa</name>
    <dbReference type="NCBI Taxonomy" id="714518"/>
    <lineage>
        <taxon>Eukaryota</taxon>
        <taxon>Viridiplantae</taxon>
        <taxon>Streptophyta</taxon>
        <taxon>Embryophyta</taxon>
        <taxon>Tracheophyta</taxon>
        <taxon>Spermatophyta</taxon>
        <taxon>Magnoliopsida</taxon>
        <taxon>eudicotyledons</taxon>
        <taxon>Gunneridae</taxon>
        <taxon>Pentapetalae</taxon>
        <taxon>rosids</taxon>
        <taxon>fabids</taxon>
        <taxon>Rosales</taxon>
        <taxon>Rhamnaceae</taxon>
        <taxon>Paliureae</taxon>
        <taxon>Ziziphus</taxon>
    </lineage>
</organism>
<proteinExistence type="predicted"/>
<dbReference type="InterPro" id="IPR009210">
    <property type="entry name" value="ASCC1"/>
</dbReference>
<dbReference type="GO" id="GO:0006355">
    <property type="term" value="P:regulation of DNA-templated transcription"/>
    <property type="evidence" value="ECO:0007669"/>
    <property type="project" value="TreeGrafter"/>
</dbReference>
<dbReference type="GO" id="GO:0003723">
    <property type="term" value="F:RNA binding"/>
    <property type="evidence" value="ECO:0007669"/>
    <property type="project" value="InterPro"/>
</dbReference>
<gene>
    <name evidence="2" type="ORF">FEM48_Zijuj01G0171600</name>
</gene>
<dbReference type="Pfam" id="PF00013">
    <property type="entry name" value="KH_1"/>
    <property type="match status" value="1"/>
</dbReference>
<evidence type="ECO:0000259" key="1">
    <source>
        <dbReference type="Pfam" id="PF00013"/>
    </source>
</evidence>
<dbReference type="PANTHER" id="PTHR13360:SF1">
    <property type="entry name" value="ACTIVATING SIGNAL COINTEGRATOR 1 COMPLEX SUBUNIT 1"/>
    <property type="match status" value="1"/>
</dbReference>